<sequence length="102" mass="11547">MKLRYLYIVASFLLSVFVSKEVIADVRLIHDTQKEICDNCESRSSEKSAEERGFEQEQKLLAINPSLPLPVVSHLFDKIVYKAPYIPAIELGILTPPPKFVA</sequence>
<keyword evidence="2" id="KW-1185">Reference proteome</keyword>
<name>A0ABZ0W9J4_9BACT</name>
<reference evidence="1 2" key="1">
    <citation type="submission" date="2023-12" db="EMBL/GenBank/DDBJ databases">
        <title>Genome sequencing and assembly of bacterial species from a model synthetic community.</title>
        <authorList>
            <person name="Hogle S.L."/>
        </authorList>
    </citation>
    <scope>NUCLEOTIDE SEQUENCE [LARGE SCALE GENOMIC DNA]</scope>
    <source>
        <strain evidence="1 2">HAMBI_3031</strain>
    </source>
</reference>
<protein>
    <submittedName>
        <fullName evidence="1">Uncharacterized protein</fullName>
    </submittedName>
</protein>
<dbReference type="Proteomes" id="UP001325680">
    <property type="component" value="Chromosome"/>
</dbReference>
<dbReference type="EMBL" id="CP139960">
    <property type="protein sequence ID" value="WQD39846.1"/>
    <property type="molecule type" value="Genomic_DNA"/>
</dbReference>
<accession>A0ABZ0W9J4</accession>
<organism evidence="1 2">
    <name type="scientific">Niabella yanshanensis</name>
    <dbReference type="NCBI Taxonomy" id="577386"/>
    <lineage>
        <taxon>Bacteria</taxon>
        <taxon>Pseudomonadati</taxon>
        <taxon>Bacteroidota</taxon>
        <taxon>Chitinophagia</taxon>
        <taxon>Chitinophagales</taxon>
        <taxon>Chitinophagaceae</taxon>
        <taxon>Niabella</taxon>
    </lineage>
</organism>
<dbReference type="RefSeq" id="WP_114789250.1">
    <property type="nucleotide sequence ID" value="NZ_CP139960.1"/>
</dbReference>
<gene>
    <name evidence="1" type="ORF">U0035_06750</name>
</gene>
<evidence type="ECO:0000313" key="1">
    <source>
        <dbReference type="EMBL" id="WQD39846.1"/>
    </source>
</evidence>
<evidence type="ECO:0000313" key="2">
    <source>
        <dbReference type="Proteomes" id="UP001325680"/>
    </source>
</evidence>
<proteinExistence type="predicted"/>